<protein>
    <submittedName>
        <fullName evidence="5">Heat-shock protein Hsp20</fullName>
    </submittedName>
</protein>
<feature type="domain" description="SHSP" evidence="4">
    <location>
        <begin position="17"/>
        <end position="126"/>
    </location>
</feature>
<keyword evidence="6" id="KW-1185">Reference proteome</keyword>
<evidence type="ECO:0000256" key="2">
    <source>
        <dbReference type="PROSITE-ProRule" id="PRU00285"/>
    </source>
</evidence>
<dbReference type="InterPro" id="IPR044587">
    <property type="entry name" value="HSP21-like"/>
</dbReference>
<dbReference type="InterPro" id="IPR002068">
    <property type="entry name" value="A-crystallin/Hsp20_dom"/>
</dbReference>
<dbReference type="GO" id="GO:0009408">
    <property type="term" value="P:response to heat"/>
    <property type="evidence" value="ECO:0007669"/>
    <property type="project" value="InterPro"/>
</dbReference>
<evidence type="ECO:0000313" key="6">
    <source>
        <dbReference type="Proteomes" id="UP000642829"/>
    </source>
</evidence>
<dbReference type="PROSITE" id="PS01031">
    <property type="entry name" value="SHSP"/>
    <property type="match status" value="1"/>
</dbReference>
<comment type="similarity">
    <text evidence="2 3">Belongs to the small heat shock protein (HSP20) family.</text>
</comment>
<dbReference type="EMBL" id="BMXG01000014">
    <property type="protein sequence ID" value="GHC05722.1"/>
    <property type="molecule type" value="Genomic_DNA"/>
</dbReference>
<dbReference type="AlphaFoldDB" id="A0A8J3DIU7"/>
<dbReference type="PANTHER" id="PTHR46733:SF4">
    <property type="entry name" value="HEAT SHOCK PROTEIN 21, CHLOROPLASTIC"/>
    <property type="match status" value="1"/>
</dbReference>
<dbReference type="SUPFAM" id="SSF49764">
    <property type="entry name" value="HSP20-like chaperones"/>
    <property type="match status" value="1"/>
</dbReference>
<proteinExistence type="inferred from homology"/>
<dbReference type="InterPro" id="IPR008978">
    <property type="entry name" value="HSP20-like_chaperone"/>
</dbReference>
<reference evidence="5" key="1">
    <citation type="journal article" date="2014" name="Int. J. Syst. Evol. Microbiol.">
        <title>Complete genome sequence of Corynebacterium casei LMG S-19264T (=DSM 44701T), isolated from a smear-ripened cheese.</title>
        <authorList>
            <consortium name="US DOE Joint Genome Institute (JGI-PGF)"/>
            <person name="Walter F."/>
            <person name="Albersmeier A."/>
            <person name="Kalinowski J."/>
            <person name="Ruckert C."/>
        </authorList>
    </citation>
    <scope>NUCLEOTIDE SEQUENCE</scope>
    <source>
        <strain evidence="5">KCTC 12870</strain>
    </source>
</reference>
<sequence length="126" mass="13949">MSETQIAEKKTSTPAPKRAAYLRPHYEIAQNKDAYTVRVYVPGVAKDGVKITVEKDTLAIEAARKTDANENWQARYREIPTADYRLRLDLNVPVDADQISAQTANGVLTITLPVAEAAKPRQIAVN</sequence>
<dbReference type="Proteomes" id="UP000642829">
    <property type="component" value="Unassembled WGS sequence"/>
</dbReference>
<dbReference type="Gene3D" id="2.60.40.790">
    <property type="match status" value="1"/>
</dbReference>
<gene>
    <name evidence="5" type="ORF">GCM10007047_23350</name>
</gene>
<evidence type="ECO:0000256" key="1">
    <source>
        <dbReference type="ARBA" id="ARBA00023016"/>
    </source>
</evidence>
<comment type="caution">
    <text evidence="5">The sequence shown here is derived from an EMBL/GenBank/DDBJ whole genome shotgun (WGS) entry which is preliminary data.</text>
</comment>
<keyword evidence="1" id="KW-0346">Stress response</keyword>
<dbReference type="RefSeq" id="WP_189515343.1">
    <property type="nucleotide sequence ID" value="NZ_BMXG01000014.1"/>
</dbReference>
<evidence type="ECO:0000256" key="3">
    <source>
        <dbReference type="RuleBase" id="RU003616"/>
    </source>
</evidence>
<evidence type="ECO:0000259" key="4">
    <source>
        <dbReference type="PROSITE" id="PS01031"/>
    </source>
</evidence>
<name>A0A8J3DIU7_9BACT</name>
<dbReference type="PANTHER" id="PTHR46733">
    <property type="entry name" value="26.5 KDA HEAT SHOCK PROTEIN, MITOCHONDRIAL"/>
    <property type="match status" value="1"/>
</dbReference>
<accession>A0A8J3DIU7</accession>
<organism evidence="5 6">
    <name type="scientific">Cerasicoccus arenae</name>
    <dbReference type="NCBI Taxonomy" id="424488"/>
    <lineage>
        <taxon>Bacteria</taxon>
        <taxon>Pseudomonadati</taxon>
        <taxon>Verrucomicrobiota</taxon>
        <taxon>Opitutia</taxon>
        <taxon>Puniceicoccales</taxon>
        <taxon>Cerasicoccaceae</taxon>
        <taxon>Cerasicoccus</taxon>
    </lineage>
</organism>
<evidence type="ECO:0000313" key="5">
    <source>
        <dbReference type="EMBL" id="GHC05722.1"/>
    </source>
</evidence>
<dbReference type="Pfam" id="PF00011">
    <property type="entry name" value="HSP20"/>
    <property type="match status" value="1"/>
</dbReference>
<dbReference type="CDD" id="cd06464">
    <property type="entry name" value="ACD_sHsps-like"/>
    <property type="match status" value="1"/>
</dbReference>
<reference evidence="5" key="2">
    <citation type="submission" date="2020-09" db="EMBL/GenBank/DDBJ databases">
        <authorList>
            <person name="Sun Q."/>
            <person name="Kim S."/>
        </authorList>
    </citation>
    <scope>NUCLEOTIDE SEQUENCE</scope>
    <source>
        <strain evidence="5">KCTC 12870</strain>
    </source>
</reference>